<dbReference type="Proteomes" id="UP001233999">
    <property type="component" value="Unassembled WGS sequence"/>
</dbReference>
<protein>
    <submittedName>
        <fullName evidence="1">Uncharacterized protein</fullName>
    </submittedName>
</protein>
<reference evidence="1" key="1">
    <citation type="journal article" date="2023" name="IScience">
        <title>Live-bearing cockroach genome reveals convergent evolutionary mechanisms linked to viviparity in insects and beyond.</title>
        <authorList>
            <person name="Fouks B."/>
            <person name="Harrison M.C."/>
            <person name="Mikhailova A.A."/>
            <person name="Marchal E."/>
            <person name="English S."/>
            <person name="Carruthers M."/>
            <person name="Jennings E.C."/>
            <person name="Chiamaka E.L."/>
            <person name="Frigard R.A."/>
            <person name="Pippel M."/>
            <person name="Attardo G.M."/>
            <person name="Benoit J.B."/>
            <person name="Bornberg-Bauer E."/>
            <person name="Tobe S.S."/>
        </authorList>
    </citation>
    <scope>NUCLEOTIDE SEQUENCE</scope>
    <source>
        <strain evidence="1">Stay&amp;Tobe</strain>
    </source>
</reference>
<accession>A0AAD7ZVY7</accession>
<name>A0AAD7ZVY7_DIPPU</name>
<dbReference type="EMBL" id="JASPKZ010006047">
    <property type="protein sequence ID" value="KAJ9587929.1"/>
    <property type="molecule type" value="Genomic_DNA"/>
</dbReference>
<sequence length="51" mass="6120">TQWLNYGKHTLYLHVRSAQFLHLHPVYILQYILICTNVYTMEIFSTFFSPA</sequence>
<feature type="non-terminal residue" evidence="1">
    <location>
        <position position="1"/>
    </location>
</feature>
<evidence type="ECO:0000313" key="1">
    <source>
        <dbReference type="EMBL" id="KAJ9587929.1"/>
    </source>
</evidence>
<reference evidence="1" key="2">
    <citation type="submission" date="2023-05" db="EMBL/GenBank/DDBJ databases">
        <authorList>
            <person name="Fouks B."/>
        </authorList>
    </citation>
    <scope>NUCLEOTIDE SEQUENCE</scope>
    <source>
        <strain evidence="1">Stay&amp;Tobe</strain>
        <tissue evidence="1">Testes</tissue>
    </source>
</reference>
<gene>
    <name evidence="1" type="ORF">L9F63_018632</name>
</gene>
<comment type="caution">
    <text evidence="1">The sequence shown here is derived from an EMBL/GenBank/DDBJ whole genome shotgun (WGS) entry which is preliminary data.</text>
</comment>
<keyword evidence="2" id="KW-1185">Reference proteome</keyword>
<proteinExistence type="predicted"/>
<organism evidence="1 2">
    <name type="scientific">Diploptera punctata</name>
    <name type="common">Pacific beetle cockroach</name>
    <dbReference type="NCBI Taxonomy" id="6984"/>
    <lineage>
        <taxon>Eukaryota</taxon>
        <taxon>Metazoa</taxon>
        <taxon>Ecdysozoa</taxon>
        <taxon>Arthropoda</taxon>
        <taxon>Hexapoda</taxon>
        <taxon>Insecta</taxon>
        <taxon>Pterygota</taxon>
        <taxon>Neoptera</taxon>
        <taxon>Polyneoptera</taxon>
        <taxon>Dictyoptera</taxon>
        <taxon>Blattodea</taxon>
        <taxon>Blaberoidea</taxon>
        <taxon>Blaberidae</taxon>
        <taxon>Diplopterinae</taxon>
        <taxon>Diploptera</taxon>
    </lineage>
</organism>
<feature type="non-terminal residue" evidence="1">
    <location>
        <position position="51"/>
    </location>
</feature>
<evidence type="ECO:0000313" key="2">
    <source>
        <dbReference type="Proteomes" id="UP001233999"/>
    </source>
</evidence>
<dbReference type="AlphaFoldDB" id="A0AAD7ZVY7"/>